<proteinExistence type="predicted"/>
<feature type="region of interest" description="Disordered" evidence="2">
    <location>
        <begin position="49"/>
        <end position="73"/>
    </location>
</feature>
<dbReference type="PANTHER" id="PTHR46400">
    <property type="entry name" value="RING/U-BOX SUPERFAMILY PROTEIN"/>
    <property type="match status" value="1"/>
</dbReference>
<dbReference type="SMART" id="SM00184">
    <property type="entry name" value="RING"/>
    <property type="match status" value="1"/>
</dbReference>
<dbReference type="PANTHER" id="PTHR46400:SF14">
    <property type="entry name" value="E3 UBIQUITIN LIGASE BIG BROTHER-LIKE"/>
    <property type="match status" value="1"/>
</dbReference>
<dbReference type="GO" id="GO:0046621">
    <property type="term" value="P:negative regulation of organ growth"/>
    <property type="evidence" value="ECO:0007669"/>
    <property type="project" value="InterPro"/>
</dbReference>
<evidence type="ECO:0000256" key="2">
    <source>
        <dbReference type="SAM" id="MobiDB-lite"/>
    </source>
</evidence>
<keyword evidence="5" id="KW-1185">Reference proteome</keyword>
<dbReference type="GO" id="GO:0016567">
    <property type="term" value="P:protein ubiquitination"/>
    <property type="evidence" value="ECO:0007669"/>
    <property type="project" value="InterPro"/>
</dbReference>
<comment type="caution">
    <text evidence="4">The sequence shown here is derived from an EMBL/GenBank/DDBJ whole genome shotgun (WGS) entry which is preliminary data.</text>
</comment>
<dbReference type="AlphaFoldDB" id="A0AAD3SXK4"/>
<dbReference type="EMBL" id="BSYO01000021">
    <property type="protein sequence ID" value="GMH19655.1"/>
    <property type="molecule type" value="Genomic_DNA"/>
</dbReference>
<dbReference type="GO" id="GO:0048437">
    <property type="term" value="P:floral organ development"/>
    <property type="evidence" value="ECO:0007669"/>
    <property type="project" value="TreeGrafter"/>
</dbReference>
<dbReference type="Gene3D" id="3.30.40.10">
    <property type="entry name" value="Zinc/RING finger domain, C3HC4 (zinc finger)"/>
    <property type="match status" value="1"/>
</dbReference>
<evidence type="ECO:0000256" key="1">
    <source>
        <dbReference type="PROSITE-ProRule" id="PRU00175"/>
    </source>
</evidence>
<keyword evidence="1" id="KW-0863">Zinc-finger</keyword>
<evidence type="ECO:0000259" key="3">
    <source>
        <dbReference type="PROSITE" id="PS50089"/>
    </source>
</evidence>
<dbReference type="InterPro" id="IPR001841">
    <property type="entry name" value="Znf_RING"/>
</dbReference>
<dbReference type="PROSITE" id="PS50089">
    <property type="entry name" value="ZF_RING_2"/>
    <property type="match status" value="1"/>
</dbReference>
<organism evidence="4 5">
    <name type="scientific">Nepenthes gracilis</name>
    <name type="common">Slender pitcher plant</name>
    <dbReference type="NCBI Taxonomy" id="150966"/>
    <lineage>
        <taxon>Eukaryota</taxon>
        <taxon>Viridiplantae</taxon>
        <taxon>Streptophyta</taxon>
        <taxon>Embryophyta</taxon>
        <taxon>Tracheophyta</taxon>
        <taxon>Spermatophyta</taxon>
        <taxon>Magnoliopsida</taxon>
        <taxon>eudicotyledons</taxon>
        <taxon>Gunneridae</taxon>
        <taxon>Pentapetalae</taxon>
        <taxon>Caryophyllales</taxon>
        <taxon>Nepenthaceae</taxon>
        <taxon>Nepenthes</taxon>
    </lineage>
</organism>
<dbReference type="SUPFAM" id="SSF57850">
    <property type="entry name" value="RING/U-box"/>
    <property type="match status" value="1"/>
</dbReference>
<gene>
    <name evidence="4" type="ORF">Nepgr_021496</name>
</gene>
<dbReference type="FunFam" id="3.30.40.10:FF:000226">
    <property type="entry name" value="E3 ubiquitin ligase BIG BROTHER"/>
    <property type="match status" value="1"/>
</dbReference>
<name>A0AAD3SXK4_NEPGR</name>
<feature type="compositionally biased region" description="Polar residues" evidence="2">
    <location>
        <begin position="106"/>
        <end position="126"/>
    </location>
</feature>
<dbReference type="Proteomes" id="UP001279734">
    <property type="component" value="Unassembled WGS sequence"/>
</dbReference>
<reference evidence="4" key="1">
    <citation type="submission" date="2023-05" db="EMBL/GenBank/DDBJ databases">
        <title>Nepenthes gracilis genome sequencing.</title>
        <authorList>
            <person name="Fukushima K."/>
        </authorList>
    </citation>
    <scope>NUCLEOTIDE SEQUENCE</scope>
    <source>
        <strain evidence="4">SING2019-196</strain>
    </source>
</reference>
<protein>
    <recommendedName>
        <fullName evidence="3">RING-type domain-containing protein</fullName>
    </recommendedName>
</protein>
<dbReference type="GO" id="GO:0008270">
    <property type="term" value="F:zinc ion binding"/>
    <property type="evidence" value="ECO:0007669"/>
    <property type="project" value="UniProtKB-KW"/>
</dbReference>
<dbReference type="Pfam" id="PF13639">
    <property type="entry name" value="zf-RING_2"/>
    <property type="match status" value="1"/>
</dbReference>
<dbReference type="InterPro" id="IPR013083">
    <property type="entry name" value="Znf_RING/FYVE/PHD"/>
</dbReference>
<keyword evidence="1" id="KW-0862">Zinc</keyword>
<feature type="region of interest" description="Disordered" evidence="2">
    <location>
        <begin position="106"/>
        <end position="132"/>
    </location>
</feature>
<evidence type="ECO:0000313" key="4">
    <source>
        <dbReference type="EMBL" id="GMH19655.1"/>
    </source>
</evidence>
<evidence type="ECO:0000313" key="5">
    <source>
        <dbReference type="Proteomes" id="UP001279734"/>
    </source>
</evidence>
<dbReference type="GO" id="GO:0004842">
    <property type="term" value="F:ubiquitin-protein transferase activity"/>
    <property type="evidence" value="ECO:0007669"/>
    <property type="project" value="InterPro"/>
</dbReference>
<sequence>MMESQGFPPELKEKIEELFPGLSYEEALQHQESLYESLKISGISRQVTASDSDGSISLGPVSVPSRGESSLSGSADFDLALDEALARSLQEMEDGISHVSFSEPVQTAASNTENASAGPSVMSGNQDGVDPDQMTYEELQSLGETIGSESKGLSENDISSLPSFKYRTGGLFSKKVKTDGCVICCEPYENRQYLTTLPCAHQYHKECINRWLRQNKHCPVCKEEVDLSSS</sequence>
<feature type="domain" description="RING-type" evidence="3">
    <location>
        <begin position="181"/>
        <end position="222"/>
    </location>
</feature>
<accession>A0AAD3SXK4</accession>
<keyword evidence="1" id="KW-0479">Metal-binding</keyword>
<dbReference type="GO" id="GO:0031624">
    <property type="term" value="F:ubiquitin conjugating enzyme binding"/>
    <property type="evidence" value="ECO:0007669"/>
    <property type="project" value="TreeGrafter"/>
</dbReference>
<dbReference type="InterPro" id="IPR033276">
    <property type="entry name" value="BB"/>
</dbReference>